<dbReference type="OrthoDB" id="25503at2759"/>
<dbReference type="PROSITE" id="PS50188">
    <property type="entry name" value="B302_SPRY"/>
    <property type="match status" value="1"/>
</dbReference>
<dbReference type="AlphaFoldDB" id="A0A9N9D876"/>
<dbReference type="InterPro" id="IPR019734">
    <property type="entry name" value="TPR_rpt"/>
</dbReference>
<protein>
    <submittedName>
        <fullName evidence="2">5172_t:CDS:1</fullName>
    </submittedName>
</protein>
<dbReference type="SMART" id="SM00028">
    <property type="entry name" value="TPR"/>
    <property type="match status" value="2"/>
</dbReference>
<dbReference type="InterPro" id="IPR001870">
    <property type="entry name" value="B30.2/SPRY"/>
</dbReference>
<sequence>SGELYGPSFTAGDIIGCCLNFRDKTVFFTKNGVHLDVWNRALYEFDSQQKIDDFEDLKKLSKNETNFYQYQAKACLILGRYNEALESLTTILNIDKIDTFALKYRAEIYYLMKKYKESLADLENLLKIKKNNTWAMEVRKHIFMKR</sequence>
<dbReference type="InterPro" id="IPR043136">
    <property type="entry name" value="B30.2/SPRY_sf"/>
</dbReference>
<dbReference type="Proteomes" id="UP000789759">
    <property type="component" value="Unassembled WGS sequence"/>
</dbReference>
<keyword evidence="3" id="KW-1185">Reference proteome</keyword>
<dbReference type="PANTHER" id="PTHR12864">
    <property type="entry name" value="RAN BINDING PROTEIN 9-RELATED"/>
    <property type="match status" value="1"/>
</dbReference>
<accession>A0A9N9D876</accession>
<dbReference type="SUPFAM" id="SSF49899">
    <property type="entry name" value="Concanavalin A-like lectins/glucanases"/>
    <property type="match status" value="1"/>
</dbReference>
<evidence type="ECO:0000259" key="1">
    <source>
        <dbReference type="PROSITE" id="PS50188"/>
    </source>
</evidence>
<name>A0A9N9D876_9GLOM</name>
<reference evidence="2" key="1">
    <citation type="submission" date="2021-06" db="EMBL/GenBank/DDBJ databases">
        <authorList>
            <person name="Kallberg Y."/>
            <person name="Tangrot J."/>
            <person name="Rosling A."/>
        </authorList>
    </citation>
    <scope>NUCLEOTIDE SEQUENCE</scope>
    <source>
        <strain evidence="2">FL966</strain>
    </source>
</reference>
<proteinExistence type="predicted"/>
<dbReference type="Gene3D" id="2.60.120.920">
    <property type="match status" value="1"/>
</dbReference>
<comment type="caution">
    <text evidence="2">The sequence shown here is derived from an EMBL/GenBank/DDBJ whole genome shotgun (WGS) entry which is preliminary data.</text>
</comment>
<dbReference type="InterPro" id="IPR050618">
    <property type="entry name" value="Ubq-SigPath_Reg"/>
</dbReference>
<dbReference type="SUPFAM" id="SSF48452">
    <property type="entry name" value="TPR-like"/>
    <property type="match status" value="1"/>
</dbReference>
<feature type="non-terminal residue" evidence="2">
    <location>
        <position position="1"/>
    </location>
</feature>
<evidence type="ECO:0000313" key="3">
    <source>
        <dbReference type="Proteomes" id="UP000789759"/>
    </source>
</evidence>
<dbReference type="Pfam" id="PF00622">
    <property type="entry name" value="SPRY"/>
    <property type="match status" value="1"/>
</dbReference>
<dbReference type="InterPro" id="IPR013320">
    <property type="entry name" value="ConA-like_dom_sf"/>
</dbReference>
<gene>
    <name evidence="2" type="ORF">CPELLU_LOCUS8407</name>
</gene>
<organism evidence="2 3">
    <name type="scientific">Cetraspora pellucida</name>
    <dbReference type="NCBI Taxonomy" id="1433469"/>
    <lineage>
        <taxon>Eukaryota</taxon>
        <taxon>Fungi</taxon>
        <taxon>Fungi incertae sedis</taxon>
        <taxon>Mucoromycota</taxon>
        <taxon>Glomeromycotina</taxon>
        <taxon>Glomeromycetes</taxon>
        <taxon>Diversisporales</taxon>
        <taxon>Gigasporaceae</taxon>
        <taxon>Cetraspora</taxon>
    </lineage>
</organism>
<dbReference type="EMBL" id="CAJVQA010005969">
    <property type="protein sequence ID" value="CAG8631463.1"/>
    <property type="molecule type" value="Genomic_DNA"/>
</dbReference>
<dbReference type="InterPro" id="IPR003877">
    <property type="entry name" value="SPRY_dom"/>
</dbReference>
<feature type="domain" description="B30.2/SPRY" evidence="1">
    <location>
        <begin position="1"/>
        <end position="75"/>
    </location>
</feature>
<evidence type="ECO:0000313" key="2">
    <source>
        <dbReference type="EMBL" id="CAG8631463.1"/>
    </source>
</evidence>
<dbReference type="Gene3D" id="1.25.40.10">
    <property type="entry name" value="Tetratricopeptide repeat domain"/>
    <property type="match status" value="1"/>
</dbReference>
<dbReference type="InterPro" id="IPR011990">
    <property type="entry name" value="TPR-like_helical_dom_sf"/>
</dbReference>